<dbReference type="GO" id="GO:0019569">
    <property type="term" value="P:L-arabinose catabolic process to D-xylulose 5-phosphate"/>
    <property type="evidence" value="ECO:0007669"/>
    <property type="project" value="UniProtKB-UniRule"/>
</dbReference>
<dbReference type="InterPro" id="IPR009015">
    <property type="entry name" value="Fucose_isomerase_N/cen_sf"/>
</dbReference>
<dbReference type="Pfam" id="PF11762">
    <property type="entry name" value="Arabinose_Iso_C"/>
    <property type="match status" value="1"/>
</dbReference>
<dbReference type="PANTHER" id="PTHR38464:SF1">
    <property type="entry name" value="L-ARABINOSE ISOMERASE"/>
    <property type="match status" value="1"/>
</dbReference>
<dbReference type="InterPro" id="IPR003762">
    <property type="entry name" value="Lara_isomerase"/>
</dbReference>
<dbReference type="GO" id="GO:0005829">
    <property type="term" value="C:cytosol"/>
    <property type="evidence" value="ECO:0007669"/>
    <property type="project" value="TreeGrafter"/>
</dbReference>
<dbReference type="GO" id="GO:0030145">
    <property type="term" value="F:manganese ion binding"/>
    <property type="evidence" value="ECO:0007669"/>
    <property type="project" value="UniProtKB-UniRule"/>
</dbReference>
<keyword evidence="1 6" id="KW-0479">Metal-binding</keyword>
<feature type="binding site" evidence="6">
    <location>
        <position position="325"/>
    </location>
    <ligand>
        <name>Mn(2+)</name>
        <dbReference type="ChEBI" id="CHEBI:29035"/>
    </ligand>
</feature>
<proteinExistence type="inferred from homology"/>
<dbReference type="EC" id="5.3.1.4" evidence="6"/>
<dbReference type="PIRSF" id="PIRSF001478">
    <property type="entry name" value="L-ara_isomerase"/>
    <property type="match status" value="1"/>
</dbReference>
<keyword evidence="3 6" id="KW-0464">Manganese</keyword>
<dbReference type="NCBIfam" id="NF002795">
    <property type="entry name" value="PRK02929.1"/>
    <property type="match status" value="1"/>
</dbReference>
<dbReference type="SUPFAM" id="SSF50443">
    <property type="entry name" value="FucI/AraA C-terminal domain-like"/>
    <property type="match status" value="1"/>
</dbReference>
<comment type="similarity">
    <text evidence="6">Belongs to the arabinose isomerase family.</text>
</comment>
<evidence type="ECO:0000256" key="3">
    <source>
        <dbReference type="ARBA" id="ARBA00023211"/>
    </source>
</evidence>
<comment type="catalytic activity">
    <reaction evidence="6">
        <text>beta-L-arabinopyranose = L-ribulose</text>
        <dbReference type="Rhea" id="RHEA:14821"/>
        <dbReference type="ChEBI" id="CHEBI:16880"/>
        <dbReference type="ChEBI" id="CHEBI:40886"/>
        <dbReference type="EC" id="5.3.1.4"/>
    </reaction>
</comment>
<dbReference type="STRING" id="137838.GCA_001458595_03847"/>
<organism evidence="10 11">
    <name type="scientific">Clostridium neonatale</name>
    <dbReference type="NCBI Taxonomy" id="137838"/>
    <lineage>
        <taxon>Bacteria</taxon>
        <taxon>Bacillati</taxon>
        <taxon>Bacillota</taxon>
        <taxon>Clostridia</taxon>
        <taxon>Eubacteriales</taxon>
        <taxon>Clostridiaceae</taxon>
        <taxon>Clostridium</taxon>
    </lineage>
</organism>
<dbReference type="Pfam" id="PF24856">
    <property type="entry name" value="AraA_central"/>
    <property type="match status" value="1"/>
</dbReference>
<comment type="cofactor">
    <cofactor evidence="6">
        <name>Mn(2+)</name>
        <dbReference type="ChEBI" id="CHEBI:29035"/>
    </cofactor>
    <text evidence="6">Binds 1 Mn(2+) ion per subunit.</text>
</comment>
<feature type="binding site" evidence="6">
    <location>
        <position position="443"/>
    </location>
    <ligand>
        <name>Mn(2+)</name>
        <dbReference type="ChEBI" id="CHEBI:29035"/>
    </ligand>
</feature>
<evidence type="ECO:0000259" key="8">
    <source>
        <dbReference type="Pfam" id="PF11762"/>
    </source>
</evidence>
<evidence type="ECO:0000259" key="9">
    <source>
        <dbReference type="Pfam" id="PF24856"/>
    </source>
</evidence>
<dbReference type="Gene3D" id="3.40.50.10940">
    <property type="match status" value="1"/>
</dbReference>
<feature type="domain" description="L-arabinose isomerase C-terminal" evidence="8">
    <location>
        <begin position="320"/>
        <end position="465"/>
    </location>
</feature>
<dbReference type="Proteomes" id="UP000220840">
    <property type="component" value="Unassembled WGS sequence"/>
</dbReference>
<dbReference type="InterPro" id="IPR055389">
    <property type="entry name" value="AraA_N"/>
</dbReference>
<keyword evidence="2 6" id="KW-0054">Arabinose catabolism</keyword>
<evidence type="ECO:0000256" key="4">
    <source>
        <dbReference type="ARBA" id="ARBA00023235"/>
    </source>
</evidence>
<feature type="binding site" evidence="6">
    <location>
        <position position="342"/>
    </location>
    <ligand>
        <name>Mn(2+)</name>
        <dbReference type="ChEBI" id="CHEBI:29035"/>
    </ligand>
</feature>
<comment type="pathway">
    <text evidence="6">Carbohydrate degradation; L-arabinose degradation via L-ribulose; D-xylulose 5-phosphate from L-arabinose (bacterial route): step 1/3.</text>
</comment>
<evidence type="ECO:0000313" key="10">
    <source>
        <dbReference type="EMBL" id="PEG32337.1"/>
    </source>
</evidence>
<keyword evidence="11" id="KW-1185">Reference proteome</keyword>
<feature type="domain" description="L-arabinose isomerase N-terminal" evidence="7">
    <location>
        <begin position="7"/>
        <end position="171"/>
    </location>
</feature>
<dbReference type="OrthoDB" id="9765600at2"/>
<feature type="binding site" evidence="6">
    <location>
        <position position="300"/>
    </location>
    <ligand>
        <name>Mn(2+)</name>
        <dbReference type="ChEBI" id="CHEBI:29035"/>
    </ligand>
</feature>
<protein>
    <recommendedName>
        <fullName evidence="6">L-arabinose isomerase</fullName>
        <ecNumber evidence="6">5.3.1.4</ecNumber>
    </recommendedName>
</protein>
<accession>A0A2A7MLE5</accession>
<reference evidence="10 11" key="1">
    <citation type="submission" date="2017-10" db="EMBL/GenBank/DDBJ databases">
        <title>Effective Description of Clostridium neonatale sp. nov. linked to necrotizing enterocolitis in neonates and a clarification of species assignable to the genus Clostridium (Prazmowski 1880) emend. Lawson and Rainey 2016.</title>
        <authorList>
            <person name="Bernard K."/>
            <person name="Burdz T."/>
            <person name="Wiebe D."/>
            <person name="Balcewich B."/>
            <person name="Alfa M."/>
            <person name="Bernier A.-M."/>
        </authorList>
    </citation>
    <scope>NUCLEOTIDE SEQUENCE [LARGE SCALE GENOMIC DNA]</scope>
    <source>
        <strain evidence="10 11">LCDC99A005</strain>
    </source>
</reference>
<dbReference type="InterPro" id="IPR004216">
    <property type="entry name" value="Fuc/Ara_isomerase_C"/>
</dbReference>
<dbReference type="EMBL" id="PDCJ01000001">
    <property type="protein sequence ID" value="PEG32337.1"/>
    <property type="molecule type" value="Genomic_DNA"/>
</dbReference>
<evidence type="ECO:0000256" key="1">
    <source>
        <dbReference type="ARBA" id="ARBA00022723"/>
    </source>
</evidence>
<evidence type="ECO:0000259" key="7">
    <source>
        <dbReference type="Pfam" id="PF02610"/>
    </source>
</evidence>
<keyword evidence="4 6" id="KW-0413">Isomerase</keyword>
<dbReference type="CDD" id="cd03557">
    <property type="entry name" value="L-arabinose_isomerase"/>
    <property type="match status" value="1"/>
</dbReference>
<sequence length="490" mass="55070">MLKVKNYEFWFVTGSQPLYGPEVIDQVKENSKKVVEGLNESGLPYKIVFKTVTTDSESVRKVCNEANVDENCAGIITWMHTFSPAKNWIHGLSQLRKPMLHLHTQFNREIPWDTINMDFMNLNQAAHGDREFGHICARLHMPRKIVVGYWKDADVCEKIAKWMAPAIAFVEGTNIRVARFGDNMRNVAVTDGDKIEAQIKFGWTVDYYPVGDLVEYINKVTDTQINELMEEYKKLYNIDPAADIESIREQAKIEIGMRTFLDERNYNCFVTNFQALNGMKQLPGLAAQHLMSEGYGFGAEGDWKTAALVRAMKIMADGKGTGLMEDYTYNLAKDGETILGAHMLEVCPTLSDENCKPTIEVHPLGIGDKEPPARLVFKGAKGHAVAASLIDMGNRFRLIVNSVDAIDVPHDMPNLPVASVLWKPQPSLKVGAEAWILAGGAHHTSFSFVVDEQQLIDWAEMTGIECVIIDNDTKIPEFKNTLRLGELTWK</sequence>
<dbReference type="SUPFAM" id="SSF53743">
    <property type="entry name" value="FucI/AraA N-terminal and middle domains"/>
    <property type="match status" value="1"/>
</dbReference>
<comment type="function">
    <text evidence="6">Catalyzes the conversion of L-arabinose to L-ribulose.</text>
</comment>
<dbReference type="Pfam" id="PF02610">
    <property type="entry name" value="AraA_N"/>
    <property type="match status" value="1"/>
</dbReference>
<evidence type="ECO:0000256" key="6">
    <source>
        <dbReference type="HAMAP-Rule" id="MF_00519"/>
    </source>
</evidence>
<dbReference type="UniPathway" id="UPA00145">
    <property type="reaction ID" value="UER00565"/>
</dbReference>
<dbReference type="AlphaFoldDB" id="A0A2A7MLE5"/>
<dbReference type="HAMAP" id="MF_00519">
    <property type="entry name" value="Arabinose_Isome"/>
    <property type="match status" value="1"/>
</dbReference>
<evidence type="ECO:0000313" key="11">
    <source>
        <dbReference type="Proteomes" id="UP000220840"/>
    </source>
</evidence>
<gene>
    <name evidence="6" type="primary">araA</name>
    <name evidence="10" type="ORF">CQ394_11780</name>
</gene>
<dbReference type="PANTHER" id="PTHR38464">
    <property type="entry name" value="L-ARABINOSE ISOMERASE"/>
    <property type="match status" value="1"/>
</dbReference>
<evidence type="ECO:0000256" key="5">
    <source>
        <dbReference type="ARBA" id="ARBA00023277"/>
    </source>
</evidence>
<comment type="caution">
    <text evidence="10">The sequence shown here is derived from an EMBL/GenBank/DDBJ whole genome shotgun (WGS) entry which is preliminary data.</text>
</comment>
<evidence type="ECO:0000256" key="2">
    <source>
        <dbReference type="ARBA" id="ARBA00022935"/>
    </source>
</evidence>
<dbReference type="InterPro" id="IPR055390">
    <property type="entry name" value="AraA_central"/>
</dbReference>
<keyword evidence="5 6" id="KW-0119">Carbohydrate metabolism</keyword>
<dbReference type="RefSeq" id="WP_058296482.1">
    <property type="nucleotide sequence ID" value="NZ_CAMRXG010000061.1"/>
</dbReference>
<dbReference type="InterPro" id="IPR038583">
    <property type="entry name" value="AraA_N_sf"/>
</dbReference>
<dbReference type="InterPro" id="IPR024664">
    <property type="entry name" value="Ara_Isoase_C"/>
</dbReference>
<dbReference type="GO" id="GO:0008733">
    <property type="term" value="F:L-arabinose isomerase activity"/>
    <property type="evidence" value="ECO:0007669"/>
    <property type="project" value="UniProtKB-UniRule"/>
</dbReference>
<feature type="domain" description="L-arabinose isomerase central" evidence="9">
    <location>
        <begin position="176"/>
        <end position="318"/>
    </location>
</feature>
<name>A0A2A7MLE5_9CLOT</name>